<proteinExistence type="predicted"/>
<protein>
    <submittedName>
        <fullName evidence="2">Uncharacterized protein</fullName>
    </submittedName>
</protein>
<dbReference type="EMBL" id="JAOPKA010000014">
    <property type="protein sequence ID" value="MCU4743362.1"/>
    <property type="molecule type" value="Genomic_DNA"/>
</dbReference>
<gene>
    <name evidence="2" type="ORF">OB960_18410</name>
</gene>
<evidence type="ECO:0000313" key="2">
    <source>
        <dbReference type="EMBL" id="MCU4743362.1"/>
    </source>
</evidence>
<feature type="non-terminal residue" evidence="2">
    <location>
        <position position="1"/>
    </location>
</feature>
<name>A0AAP3E3R6_9EURY</name>
<dbReference type="RefSeq" id="WP_338005179.1">
    <property type="nucleotide sequence ID" value="NZ_JAOPKA010000014.1"/>
</dbReference>
<organism evidence="2 3">
    <name type="scientific">Natronoglomus mannanivorans</name>
    <dbReference type="NCBI Taxonomy" id="2979990"/>
    <lineage>
        <taxon>Archaea</taxon>
        <taxon>Methanobacteriati</taxon>
        <taxon>Methanobacteriota</taxon>
        <taxon>Stenosarchaea group</taxon>
        <taxon>Halobacteria</taxon>
        <taxon>Halobacteriales</taxon>
        <taxon>Natrialbaceae</taxon>
        <taxon>Natronoglomus</taxon>
    </lineage>
</organism>
<feature type="region of interest" description="Disordered" evidence="1">
    <location>
        <begin position="34"/>
        <end position="84"/>
    </location>
</feature>
<evidence type="ECO:0000313" key="3">
    <source>
        <dbReference type="Proteomes" id="UP001321018"/>
    </source>
</evidence>
<evidence type="ECO:0000256" key="1">
    <source>
        <dbReference type="SAM" id="MobiDB-lite"/>
    </source>
</evidence>
<sequence length="84" mass="8890">ISTNSSICALSLAPSLASPVGASESALRRCHNQNRAPSCRAQRGRARGARVASDSVTRWRRNQTPGTGARGVESARTPGMVDRE</sequence>
<accession>A0AAP3E3R6</accession>
<comment type="caution">
    <text evidence="2">The sequence shown here is derived from an EMBL/GenBank/DDBJ whole genome shotgun (WGS) entry which is preliminary data.</text>
</comment>
<reference evidence="2" key="1">
    <citation type="submission" date="2022-09" db="EMBL/GenBank/DDBJ databases">
        <title>Enrichment on poylsaccharides allowed isolation of novel metabolic and taxonomic groups of Haloarchaea.</title>
        <authorList>
            <person name="Sorokin D.Y."/>
            <person name="Elcheninov A.G."/>
            <person name="Khizhniak T.V."/>
            <person name="Kolganova T.V."/>
            <person name="Kublanov I.V."/>
        </authorList>
    </citation>
    <scope>NUCLEOTIDE SEQUENCE</scope>
    <source>
        <strain evidence="2">AArc-xg1-1</strain>
    </source>
</reference>
<dbReference type="Proteomes" id="UP001321018">
    <property type="component" value="Unassembled WGS sequence"/>
</dbReference>
<dbReference type="AlphaFoldDB" id="A0AAP3E3R6"/>